<dbReference type="KEGG" id="bsb:Bresu_2016"/>
<keyword evidence="2" id="KW-1185">Reference proteome</keyword>
<reference evidence="2" key="1">
    <citation type="journal article" date="2011" name="J. Bacteriol.">
        <title>Genome sequences of eight morphologically diverse alphaproteobacteria.</title>
        <authorList>
            <consortium name="US DOE Joint Genome Institute"/>
            <person name="Brown P.J."/>
            <person name="Kysela D.T."/>
            <person name="Buechlein A."/>
            <person name="Hemmerich C."/>
            <person name="Brun Y.V."/>
        </authorList>
    </citation>
    <scope>NUCLEOTIDE SEQUENCE [LARGE SCALE GENOMIC DNA]</scope>
    <source>
        <strain evidence="2">ATCC 15264 / DSM 4735 / LMG 14903 / NBRC 16000 / CB 81</strain>
    </source>
</reference>
<dbReference type="InParanoid" id="D9QI69"/>
<dbReference type="BioCyc" id="BSUB633149:G1GM8-2012-MONOMER"/>
<dbReference type="EMBL" id="CP002102">
    <property type="protein sequence ID" value="ADL01327.1"/>
    <property type="molecule type" value="Genomic_DNA"/>
</dbReference>
<evidence type="ECO:0000313" key="1">
    <source>
        <dbReference type="EMBL" id="ADL01327.1"/>
    </source>
</evidence>
<dbReference type="Proteomes" id="UP000002696">
    <property type="component" value="Chromosome"/>
</dbReference>
<dbReference type="HOGENOM" id="CLU_198205_0_0_5"/>
<protein>
    <recommendedName>
        <fullName evidence="3">DUF2188 domain-containing protein</fullName>
    </recommendedName>
</protein>
<organism evidence="1 2">
    <name type="scientific">Brevundimonas subvibrioides (strain ATCC 15264 / DSM 4735 / LMG 14903 / NBRC 16000 / CB 81)</name>
    <name type="common">Caulobacter subvibrioides</name>
    <dbReference type="NCBI Taxonomy" id="633149"/>
    <lineage>
        <taxon>Bacteria</taxon>
        <taxon>Pseudomonadati</taxon>
        <taxon>Pseudomonadota</taxon>
        <taxon>Alphaproteobacteria</taxon>
        <taxon>Caulobacterales</taxon>
        <taxon>Caulobacteraceae</taxon>
        <taxon>Brevundimonas</taxon>
    </lineage>
</organism>
<evidence type="ECO:0000313" key="2">
    <source>
        <dbReference type="Proteomes" id="UP000002696"/>
    </source>
</evidence>
<name>D9QI69_BRESC</name>
<evidence type="ECO:0008006" key="3">
    <source>
        <dbReference type="Google" id="ProtNLM"/>
    </source>
</evidence>
<sequence length="76" mass="8562">MMRGVFYVSKKGPNWNVRHLGADLDYRTKVSALNDAIHAANVTGAMGYAAEVVVRDADGQWQTDWTYGRDRYPRNG</sequence>
<proteinExistence type="predicted"/>
<gene>
    <name evidence="1" type="ordered locus">Bresu_2016</name>
</gene>
<dbReference type="AlphaFoldDB" id="D9QI69"/>
<accession>D9QI69</accession>